<evidence type="ECO:0000313" key="6">
    <source>
        <dbReference type="Proteomes" id="UP000435112"/>
    </source>
</evidence>
<reference evidence="5 6" key="1">
    <citation type="submission" date="2018-09" db="EMBL/GenBank/DDBJ databases">
        <title>Genomic investigation of the strawberry pathogen Phytophthora fragariae indicates pathogenicity is determined by transcriptional variation in three key races.</title>
        <authorList>
            <person name="Adams T.M."/>
            <person name="Armitage A.D."/>
            <person name="Sobczyk M.K."/>
            <person name="Bates H.J."/>
            <person name="Dunwell J.M."/>
            <person name="Nellist C.F."/>
            <person name="Harrison R.J."/>
        </authorList>
    </citation>
    <scope>NUCLEOTIDE SEQUENCE [LARGE SCALE GENOMIC DNA]</scope>
    <source>
        <strain evidence="3 5">SCRP249</strain>
        <strain evidence="4 6">SCRP324</strain>
    </source>
</reference>
<feature type="signal peptide" evidence="1">
    <location>
        <begin position="1"/>
        <end position="18"/>
    </location>
</feature>
<evidence type="ECO:0000313" key="4">
    <source>
        <dbReference type="EMBL" id="KAE8983269.1"/>
    </source>
</evidence>
<name>A0A6A3IJY9_9STRA</name>
<evidence type="ECO:0000313" key="5">
    <source>
        <dbReference type="Proteomes" id="UP000429607"/>
    </source>
</evidence>
<dbReference type="InterPro" id="IPR036249">
    <property type="entry name" value="Thioredoxin-like_sf"/>
</dbReference>
<dbReference type="AlphaFoldDB" id="A0A6A3IJY9"/>
<evidence type="ECO:0000256" key="1">
    <source>
        <dbReference type="SAM" id="SignalP"/>
    </source>
</evidence>
<evidence type="ECO:0000313" key="3">
    <source>
        <dbReference type="EMBL" id="KAE8982399.1"/>
    </source>
</evidence>
<comment type="caution">
    <text evidence="4">The sequence shown here is derived from an EMBL/GenBank/DDBJ whole genome shotgun (WGS) entry which is preliminary data.</text>
</comment>
<dbReference type="Proteomes" id="UP000435112">
    <property type="component" value="Unassembled WGS sequence"/>
</dbReference>
<dbReference type="SUPFAM" id="SSF52833">
    <property type="entry name" value="Thioredoxin-like"/>
    <property type="match status" value="1"/>
</dbReference>
<dbReference type="Gene3D" id="3.40.30.10">
    <property type="entry name" value="Glutaredoxin"/>
    <property type="match status" value="1"/>
</dbReference>
<dbReference type="Proteomes" id="UP000429607">
    <property type="component" value="Unassembled WGS sequence"/>
</dbReference>
<accession>A0A6A3IJY9</accession>
<keyword evidence="1" id="KW-0732">Signal</keyword>
<protein>
    <recommendedName>
        <fullName evidence="2">Thioredoxin domain-containing protein</fullName>
    </recommendedName>
</protein>
<dbReference type="EMBL" id="QXFU01002642">
    <property type="protein sequence ID" value="KAE8983269.1"/>
    <property type="molecule type" value="Genomic_DNA"/>
</dbReference>
<feature type="domain" description="Thioredoxin" evidence="2">
    <location>
        <begin position="21"/>
        <end position="78"/>
    </location>
</feature>
<proteinExistence type="predicted"/>
<dbReference type="Pfam" id="PF00085">
    <property type="entry name" value="Thioredoxin"/>
    <property type="match status" value="1"/>
</dbReference>
<gene>
    <name evidence="3" type="ORF">PR001_g23739</name>
    <name evidence="4" type="ORF">PR002_g23302</name>
</gene>
<feature type="chain" id="PRO_5036164377" description="Thioredoxin domain-containing protein" evidence="1">
    <location>
        <begin position="19"/>
        <end position="79"/>
    </location>
</feature>
<dbReference type="EMBL" id="QXFV01002870">
    <property type="protein sequence ID" value="KAE8982399.1"/>
    <property type="molecule type" value="Genomic_DNA"/>
</dbReference>
<sequence length="79" mass="8686">MTVRALTLLFAVALVVRAAEFEEGDDVVLLMGDATVKIKLTEQFATHAFPTLKLFNLDVDAVKDYDGGRTSAEIEKWVA</sequence>
<evidence type="ECO:0000259" key="2">
    <source>
        <dbReference type="Pfam" id="PF00085"/>
    </source>
</evidence>
<organism evidence="4 6">
    <name type="scientific">Phytophthora rubi</name>
    <dbReference type="NCBI Taxonomy" id="129364"/>
    <lineage>
        <taxon>Eukaryota</taxon>
        <taxon>Sar</taxon>
        <taxon>Stramenopiles</taxon>
        <taxon>Oomycota</taxon>
        <taxon>Peronosporomycetes</taxon>
        <taxon>Peronosporales</taxon>
        <taxon>Peronosporaceae</taxon>
        <taxon>Phytophthora</taxon>
    </lineage>
</organism>
<dbReference type="InterPro" id="IPR013766">
    <property type="entry name" value="Thioredoxin_domain"/>
</dbReference>
<dbReference type="OrthoDB" id="10431332at2759"/>